<dbReference type="InterPro" id="IPR006766">
    <property type="entry name" value="EXORDIUM-like"/>
</dbReference>
<name>A0ABD1XR22_9MARC</name>
<feature type="transmembrane region" description="Helical" evidence="5">
    <location>
        <begin position="7"/>
        <end position="26"/>
    </location>
</feature>
<dbReference type="EMBL" id="JBHFFA010000007">
    <property type="protein sequence ID" value="KAL2611385.1"/>
    <property type="molecule type" value="Genomic_DNA"/>
</dbReference>
<sequence length="339" mass="35570">MLFHGPLNSYVAAFIVVLMQVLVLWGSSSEARLIPQPPLILSYHDGPLLGGGGAVSVNILWYGDFSKAQKNAVRDFFSSIETVPKNHGEGSNSIMSGIPEPVSVSSWWSVVGQYRDSRGRSAATSLRLGTESADSAYSMGKSLSRGDIECLVDTIDDGEEEGGLNLVLTLDDVTVEGFCMNSCARHSVVGPAARAKSGRPYAWVGNPASQCPGRCAWPFAAAQEYGPRNSPLSTALVPPNGDAGIDGLIINMAAILAGAVTNPYGTGFYQGDESVPFEAATACMGVFGPGAFPGYPGKLTVDQITGASFNSHGVNGRKFLLPALWNPSTLSCNVLTITS</sequence>
<evidence type="ECO:0000256" key="4">
    <source>
        <dbReference type="ARBA" id="ARBA00023591"/>
    </source>
</evidence>
<evidence type="ECO:0000256" key="1">
    <source>
        <dbReference type="ARBA" id="ARBA00004613"/>
    </source>
</evidence>
<protein>
    <recommendedName>
        <fullName evidence="8">Protein EXORDIUM-like 2</fullName>
    </recommendedName>
</protein>
<gene>
    <name evidence="6" type="ORF">R1flu_023077</name>
</gene>
<keyword evidence="5" id="KW-0812">Transmembrane</keyword>
<keyword evidence="2" id="KW-0964">Secreted</keyword>
<evidence type="ECO:0000256" key="2">
    <source>
        <dbReference type="ARBA" id="ARBA00022525"/>
    </source>
</evidence>
<keyword evidence="7" id="KW-1185">Reference proteome</keyword>
<evidence type="ECO:0000256" key="3">
    <source>
        <dbReference type="ARBA" id="ARBA00022729"/>
    </source>
</evidence>
<comment type="similarity">
    <text evidence="4">Belongs to the EXORDIUM family.</text>
</comment>
<dbReference type="PANTHER" id="PTHR31279:SF58">
    <property type="entry name" value="PROTEIN EXORDIUM-LIKE 2"/>
    <property type="match status" value="1"/>
</dbReference>
<evidence type="ECO:0000313" key="7">
    <source>
        <dbReference type="Proteomes" id="UP001605036"/>
    </source>
</evidence>
<evidence type="ECO:0008006" key="8">
    <source>
        <dbReference type="Google" id="ProtNLM"/>
    </source>
</evidence>
<reference evidence="6 7" key="1">
    <citation type="submission" date="2024-09" db="EMBL/GenBank/DDBJ databases">
        <title>Chromosome-scale assembly of Riccia fluitans.</title>
        <authorList>
            <person name="Paukszto L."/>
            <person name="Sawicki J."/>
            <person name="Karawczyk K."/>
            <person name="Piernik-Szablinska J."/>
            <person name="Szczecinska M."/>
            <person name="Mazdziarz M."/>
        </authorList>
    </citation>
    <scope>NUCLEOTIDE SEQUENCE [LARGE SCALE GENOMIC DNA]</scope>
    <source>
        <strain evidence="6">Rf_01</strain>
        <tissue evidence="6">Aerial parts of the thallus</tissue>
    </source>
</reference>
<comment type="caution">
    <text evidence="6">The sequence shown here is derived from an EMBL/GenBank/DDBJ whole genome shotgun (WGS) entry which is preliminary data.</text>
</comment>
<dbReference type="GO" id="GO:0005576">
    <property type="term" value="C:extracellular region"/>
    <property type="evidence" value="ECO:0007669"/>
    <property type="project" value="UniProtKB-SubCell"/>
</dbReference>
<dbReference type="Proteomes" id="UP001605036">
    <property type="component" value="Unassembled WGS sequence"/>
</dbReference>
<dbReference type="PANTHER" id="PTHR31279">
    <property type="entry name" value="PROTEIN EXORDIUM-LIKE 5"/>
    <property type="match status" value="1"/>
</dbReference>
<proteinExistence type="inferred from homology"/>
<evidence type="ECO:0000256" key="5">
    <source>
        <dbReference type="SAM" id="Phobius"/>
    </source>
</evidence>
<accession>A0ABD1XR22</accession>
<evidence type="ECO:0000313" key="6">
    <source>
        <dbReference type="EMBL" id="KAL2611385.1"/>
    </source>
</evidence>
<dbReference type="AlphaFoldDB" id="A0ABD1XR22"/>
<keyword evidence="5" id="KW-1133">Transmembrane helix</keyword>
<keyword evidence="3" id="KW-0732">Signal</keyword>
<keyword evidence="5" id="KW-0472">Membrane</keyword>
<dbReference type="Pfam" id="PF04674">
    <property type="entry name" value="Phi_1"/>
    <property type="match status" value="1"/>
</dbReference>
<organism evidence="6 7">
    <name type="scientific">Riccia fluitans</name>
    <dbReference type="NCBI Taxonomy" id="41844"/>
    <lineage>
        <taxon>Eukaryota</taxon>
        <taxon>Viridiplantae</taxon>
        <taxon>Streptophyta</taxon>
        <taxon>Embryophyta</taxon>
        <taxon>Marchantiophyta</taxon>
        <taxon>Marchantiopsida</taxon>
        <taxon>Marchantiidae</taxon>
        <taxon>Marchantiales</taxon>
        <taxon>Ricciaceae</taxon>
        <taxon>Riccia</taxon>
    </lineage>
</organism>
<comment type="subcellular location">
    <subcellularLocation>
        <location evidence="1">Secreted</location>
    </subcellularLocation>
</comment>